<name>A0A6J4Q6K8_9ACTN</name>
<reference evidence="2" key="1">
    <citation type="submission" date="2020-02" db="EMBL/GenBank/DDBJ databases">
        <authorList>
            <person name="Meier V. D."/>
        </authorList>
    </citation>
    <scope>NUCLEOTIDE SEQUENCE</scope>
    <source>
        <strain evidence="2">AVDCRST_MAG37</strain>
    </source>
</reference>
<feature type="compositionally biased region" description="Basic and acidic residues" evidence="1">
    <location>
        <begin position="49"/>
        <end position="58"/>
    </location>
</feature>
<dbReference type="AlphaFoldDB" id="A0A6J4Q6K8"/>
<proteinExistence type="predicted"/>
<dbReference type="EMBL" id="CADCVD010000028">
    <property type="protein sequence ID" value="CAA9432059.1"/>
    <property type="molecule type" value="Genomic_DNA"/>
</dbReference>
<organism evidence="2">
    <name type="scientific">uncultured Rubrobacteraceae bacterium</name>
    <dbReference type="NCBI Taxonomy" id="349277"/>
    <lineage>
        <taxon>Bacteria</taxon>
        <taxon>Bacillati</taxon>
        <taxon>Actinomycetota</taxon>
        <taxon>Rubrobacteria</taxon>
        <taxon>Rubrobacterales</taxon>
        <taxon>Rubrobacteraceae</taxon>
        <taxon>environmental samples</taxon>
    </lineage>
</organism>
<feature type="region of interest" description="Disordered" evidence="1">
    <location>
        <begin position="77"/>
        <end position="102"/>
    </location>
</feature>
<evidence type="ECO:0000313" key="2">
    <source>
        <dbReference type="EMBL" id="CAA9432059.1"/>
    </source>
</evidence>
<feature type="compositionally biased region" description="Basic and acidic residues" evidence="1">
    <location>
        <begin position="77"/>
        <end position="92"/>
    </location>
</feature>
<protein>
    <submittedName>
        <fullName evidence="2">Uncharacterized protein</fullName>
    </submittedName>
</protein>
<gene>
    <name evidence="2" type="ORF">AVDCRST_MAG37-702</name>
</gene>
<feature type="non-terminal residue" evidence="2">
    <location>
        <position position="136"/>
    </location>
</feature>
<accession>A0A6J4Q6K8</accession>
<feature type="non-terminal residue" evidence="2">
    <location>
        <position position="1"/>
    </location>
</feature>
<feature type="region of interest" description="Disordered" evidence="1">
    <location>
        <begin position="25"/>
        <end position="64"/>
    </location>
</feature>
<sequence length="136" mass="14338">EGRIGVSLCALRGGDGRADWIDRERGARPRRGWPAKRATGGDPLGLRRAPGEPGREVRPGTVGRGWQVSHLGGRVCRDRHGTVPGIEADRRGHSPAGAAGDRLRPAAAARAYRLGACGPSAQCGAGSALWHPWSRL</sequence>
<evidence type="ECO:0000256" key="1">
    <source>
        <dbReference type="SAM" id="MobiDB-lite"/>
    </source>
</evidence>